<dbReference type="Gene3D" id="3.10.450.40">
    <property type="match status" value="1"/>
</dbReference>
<dbReference type="InterPro" id="IPR007048">
    <property type="entry name" value="IraD/Gp25-like"/>
</dbReference>
<accession>A0A1L8CRR4</accession>
<gene>
    <name evidence="2" type="ORF">cpu_01280</name>
</gene>
<comment type="caution">
    <text evidence="2">The sequence shown here is derived from an EMBL/GenBank/DDBJ whole genome shotgun (WGS) entry which is preliminary data.</text>
</comment>
<evidence type="ECO:0000259" key="1">
    <source>
        <dbReference type="Pfam" id="PF04965"/>
    </source>
</evidence>
<proteinExistence type="predicted"/>
<sequence>MAGAGEIDFAPSSKIAEILQNVRTIISTPKYSVPLNREFGVTISWLDDPLPVAQARLMNEIITAVLEWEPRVSVTQVIFDGDPQEGVLRPKVRVRLVE</sequence>
<name>A0A1L8CRR4_9THEO</name>
<protein>
    <recommendedName>
        <fullName evidence="1">IraD/Gp25-like domain-containing protein</fullName>
    </recommendedName>
</protein>
<dbReference type="Proteomes" id="UP000187485">
    <property type="component" value="Unassembled WGS sequence"/>
</dbReference>
<dbReference type="AlphaFoldDB" id="A0A1L8CRR4"/>
<feature type="domain" description="IraD/Gp25-like" evidence="1">
    <location>
        <begin position="16"/>
        <end position="96"/>
    </location>
</feature>
<dbReference type="SUPFAM" id="SSF160719">
    <property type="entry name" value="gpW/gp25-like"/>
    <property type="match status" value="1"/>
</dbReference>
<evidence type="ECO:0000313" key="2">
    <source>
        <dbReference type="EMBL" id="GAV21618.1"/>
    </source>
</evidence>
<reference evidence="3" key="1">
    <citation type="submission" date="2016-12" db="EMBL/GenBank/DDBJ databases">
        <title>Draft Genome Sequences od Carboxydothermus pertinax and islandicus, Hydrogenogenic Carboxydotrophic Bacteria.</title>
        <authorList>
            <person name="Fukuyama Y."/>
            <person name="Ohmae K."/>
            <person name="Yoneda Y."/>
            <person name="Yoshida T."/>
            <person name="Sako Y."/>
        </authorList>
    </citation>
    <scope>NUCLEOTIDE SEQUENCE [LARGE SCALE GENOMIC DNA]</scope>
    <source>
        <strain evidence="3">Ug1</strain>
    </source>
</reference>
<dbReference type="EMBL" id="BDJK01000003">
    <property type="protein sequence ID" value="GAV21618.1"/>
    <property type="molecule type" value="Genomic_DNA"/>
</dbReference>
<dbReference type="STRING" id="870242.cpu_01280"/>
<organism evidence="2 3">
    <name type="scientific">Carboxydothermus pertinax</name>
    <dbReference type="NCBI Taxonomy" id="870242"/>
    <lineage>
        <taxon>Bacteria</taxon>
        <taxon>Bacillati</taxon>
        <taxon>Bacillota</taxon>
        <taxon>Clostridia</taxon>
        <taxon>Thermoanaerobacterales</taxon>
        <taxon>Thermoanaerobacteraceae</taxon>
        <taxon>Carboxydothermus</taxon>
    </lineage>
</organism>
<dbReference type="Pfam" id="PF04965">
    <property type="entry name" value="GPW_gp25"/>
    <property type="match status" value="1"/>
</dbReference>
<keyword evidence="3" id="KW-1185">Reference proteome</keyword>
<dbReference type="RefSeq" id="WP_200800613.1">
    <property type="nucleotide sequence ID" value="NZ_BDJK01000003.1"/>
</dbReference>
<evidence type="ECO:0000313" key="3">
    <source>
        <dbReference type="Proteomes" id="UP000187485"/>
    </source>
</evidence>